<comment type="caution">
    <text evidence="1">The sequence shown here is derived from an EMBL/GenBank/DDBJ whole genome shotgun (WGS) entry which is preliminary data.</text>
</comment>
<proteinExistence type="predicted"/>
<sequence length="128" mass="14166">MALIALSSRTVTVTIPTKTKVRFITDNYSLPFRKALVLFFQSINAVPCNITAALGQITVLIPSANSLEICNCLLMGLAFTRYWKIEFFKICLLTADAISLALSLMPTCRNDFTVKLHGAPTILTFSFK</sequence>
<name>A0A8X6KF83_TRICU</name>
<dbReference type="EMBL" id="BMAO01000936">
    <property type="protein sequence ID" value="GFQ70143.1"/>
    <property type="molecule type" value="Genomic_DNA"/>
</dbReference>
<evidence type="ECO:0000313" key="2">
    <source>
        <dbReference type="Proteomes" id="UP000887116"/>
    </source>
</evidence>
<evidence type="ECO:0000313" key="1">
    <source>
        <dbReference type="EMBL" id="GFQ70143.1"/>
    </source>
</evidence>
<protein>
    <submittedName>
        <fullName evidence="1">Uncharacterized protein</fullName>
    </submittedName>
</protein>
<dbReference type="AlphaFoldDB" id="A0A8X6KF83"/>
<reference evidence="1" key="1">
    <citation type="submission" date="2020-07" db="EMBL/GenBank/DDBJ databases">
        <title>Multicomponent nature underlies the extraordinary mechanical properties of spider dragline silk.</title>
        <authorList>
            <person name="Kono N."/>
            <person name="Nakamura H."/>
            <person name="Mori M."/>
            <person name="Yoshida Y."/>
            <person name="Ohtoshi R."/>
            <person name="Malay A.D."/>
            <person name="Moran D.A.P."/>
            <person name="Tomita M."/>
            <person name="Numata K."/>
            <person name="Arakawa K."/>
        </authorList>
    </citation>
    <scope>NUCLEOTIDE SEQUENCE</scope>
</reference>
<accession>A0A8X6KF83</accession>
<keyword evidence="2" id="KW-1185">Reference proteome</keyword>
<gene>
    <name evidence="1" type="ORF">TNCT_317431</name>
</gene>
<dbReference type="Proteomes" id="UP000887116">
    <property type="component" value="Unassembled WGS sequence"/>
</dbReference>
<organism evidence="1 2">
    <name type="scientific">Trichonephila clavata</name>
    <name type="common">Joro spider</name>
    <name type="synonym">Nephila clavata</name>
    <dbReference type="NCBI Taxonomy" id="2740835"/>
    <lineage>
        <taxon>Eukaryota</taxon>
        <taxon>Metazoa</taxon>
        <taxon>Ecdysozoa</taxon>
        <taxon>Arthropoda</taxon>
        <taxon>Chelicerata</taxon>
        <taxon>Arachnida</taxon>
        <taxon>Araneae</taxon>
        <taxon>Araneomorphae</taxon>
        <taxon>Entelegynae</taxon>
        <taxon>Araneoidea</taxon>
        <taxon>Nephilidae</taxon>
        <taxon>Trichonephila</taxon>
    </lineage>
</organism>